<name>A0A072PVF1_9EURO</name>
<dbReference type="Proteomes" id="UP000027920">
    <property type="component" value="Unassembled WGS sequence"/>
</dbReference>
<dbReference type="OrthoDB" id="2922289at2759"/>
<organism evidence="1 2">
    <name type="scientific">Exophiala aquamarina CBS 119918</name>
    <dbReference type="NCBI Taxonomy" id="1182545"/>
    <lineage>
        <taxon>Eukaryota</taxon>
        <taxon>Fungi</taxon>
        <taxon>Dikarya</taxon>
        <taxon>Ascomycota</taxon>
        <taxon>Pezizomycotina</taxon>
        <taxon>Eurotiomycetes</taxon>
        <taxon>Chaetothyriomycetidae</taxon>
        <taxon>Chaetothyriales</taxon>
        <taxon>Herpotrichiellaceae</taxon>
        <taxon>Exophiala</taxon>
    </lineage>
</organism>
<accession>A0A072PVF1</accession>
<dbReference type="PANTHER" id="PTHR40788:SF2">
    <property type="entry name" value="CLR5 DOMAIN-CONTAINING PROTEIN"/>
    <property type="match status" value="1"/>
</dbReference>
<protein>
    <submittedName>
        <fullName evidence="1">Uncharacterized protein</fullName>
    </submittedName>
</protein>
<dbReference type="RefSeq" id="XP_013265883.1">
    <property type="nucleotide sequence ID" value="XM_013410429.1"/>
</dbReference>
<evidence type="ECO:0000313" key="1">
    <source>
        <dbReference type="EMBL" id="KEF63293.1"/>
    </source>
</evidence>
<dbReference type="PANTHER" id="PTHR40788">
    <property type="entry name" value="CLR5 DOMAIN-CONTAINING PROTEIN-RELATED"/>
    <property type="match status" value="1"/>
</dbReference>
<dbReference type="EMBL" id="AMGV01000001">
    <property type="protein sequence ID" value="KEF63293.1"/>
    <property type="molecule type" value="Genomic_DNA"/>
</dbReference>
<dbReference type="AlphaFoldDB" id="A0A072PVF1"/>
<reference evidence="1 2" key="1">
    <citation type="submission" date="2013-03" db="EMBL/GenBank/DDBJ databases">
        <title>The Genome Sequence of Exophiala aquamarina CBS 119918.</title>
        <authorList>
            <consortium name="The Broad Institute Genomics Platform"/>
            <person name="Cuomo C."/>
            <person name="de Hoog S."/>
            <person name="Gorbushina A."/>
            <person name="Walker B."/>
            <person name="Young S.K."/>
            <person name="Zeng Q."/>
            <person name="Gargeya S."/>
            <person name="Fitzgerald M."/>
            <person name="Haas B."/>
            <person name="Abouelleil A."/>
            <person name="Allen A.W."/>
            <person name="Alvarado L."/>
            <person name="Arachchi H.M."/>
            <person name="Berlin A.M."/>
            <person name="Chapman S.B."/>
            <person name="Gainer-Dewar J."/>
            <person name="Goldberg J."/>
            <person name="Griggs A."/>
            <person name="Gujja S."/>
            <person name="Hansen M."/>
            <person name="Howarth C."/>
            <person name="Imamovic A."/>
            <person name="Ireland A."/>
            <person name="Larimer J."/>
            <person name="McCowan C."/>
            <person name="Murphy C."/>
            <person name="Pearson M."/>
            <person name="Poon T.W."/>
            <person name="Priest M."/>
            <person name="Roberts A."/>
            <person name="Saif S."/>
            <person name="Shea T."/>
            <person name="Sisk P."/>
            <person name="Sykes S."/>
            <person name="Wortman J."/>
            <person name="Nusbaum C."/>
            <person name="Birren B."/>
        </authorList>
    </citation>
    <scope>NUCLEOTIDE SEQUENCE [LARGE SCALE GENOMIC DNA]</scope>
    <source>
        <strain evidence="1 2">CBS 119918</strain>
    </source>
</reference>
<dbReference type="GeneID" id="25276217"/>
<evidence type="ECO:0000313" key="2">
    <source>
        <dbReference type="Proteomes" id="UP000027920"/>
    </source>
</evidence>
<keyword evidence="2" id="KW-1185">Reference proteome</keyword>
<gene>
    <name evidence="1" type="ORF">A1O9_01270</name>
</gene>
<comment type="caution">
    <text evidence="1">The sequence shown here is derived from an EMBL/GenBank/DDBJ whole genome shotgun (WGS) entry which is preliminary data.</text>
</comment>
<sequence>MDEENYRAKKDDLADLATCSPGLLSHNIKVADLDKHVMVIVCESLEEDFGRIMTWTGGYEEAPYKGPAQLDTHRILELLQAKTAAAEHHLWKMREDPGYFQVILMEDGDHLMERVPDDHGKLYKHHDNEIFWNDVVTHALDFGYMDFFIWDALTRLARKLDAKTRPILHTLDHQKPLPEDIEEIVLDLISTGNEHHRRHLDDLHHGLATSPYAPGMKFVPNTKHSAMGQLFHEMKTAGPAPGDEWMILSARLTRLGTDVCNIH</sequence>
<dbReference type="STRING" id="1182545.A0A072PVF1"/>
<dbReference type="VEuPathDB" id="FungiDB:A1O9_01270"/>
<dbReference type="HOGENOM" id="CLU_1057803_0_0_1"/>
<proteinExistence type="predicted"/>